<organism evidence="1 2">
    <name type="scientific">Labeo rohita</name>
    <name type="common">Indian major carp</name>
    <name type="synonym">Cyprinus rohita</name>
    <dbReference type="NCBI Taxonomy" id="84645"/>
    <lineage>
        <taxon>Eukaryota</taxon>
        <taxon>Metazoa</taxon>
        <taxon>Chordata</taxon>
        <taxon>Craniata</taxon>
        <taxon>Vertebrata</taxon>
        <taxon>Euteleostomi</taxon>
        <taxon>Actinopterygii</taxon>
        <taxon>Neopterygii</taxon>
        <taxon>Teleostei</taxon>
        <taxon>Ostariophysi</taxon>
        <taxon>Cypriniformes</taxon>
        <taxon>Cyprinidae</taxon>
        <taxon>Labeoninae</taxon>
        <taxon>Labeonini</taxon>
        <taxon>Labeo</taxon>
    </lineage>
</organism>
<evidence type="ECO:0000313" key="2">
    <source>
        <dbReference type="Proteomes" id="UP000830375"/>
    </source>
</evidence>
<keyword evidence="2" id="KW-1185">Reference proteome</keyword>
<accession>A0ABQ8M559</accession>
<reference evidence="1 2" key="1">
    <citation type="submission" date="2022-01" db="EMBL/GenBank/DDBJ databases">
        <title>A high-quality chromosome-level genome assembly of rohu carp, Labeo rohita.</title>
        <authorList>
            <person name="Arick M.A. II"/>
            <person name="Hsu C.-Y."/>
            <person name="Magbanua Z."/>
            <person name="Pechanova O."/>
            <person name="Grover C."/>
            <person name="Miller E."/>
            <person name="Thrash A."/>
            <person name="Ezzel L."/>
            <person name="Alam S."/>
            <person name="Benzie J."/>
            <person name="Hamilton M."/>
            <person name="Karsi A."/>
            <person name="Lawrence M.L."/>
            <person name="Peterson D.G."/>
        </authorList>
    </citation>
    <scope>NUCLEOTIDE SEQUENCE [LARGE SCALE GENOMIC DNA]</scope>
    <source>
        <strain evidence="2">BAU-BD-2019</strain>
        <tissue evidence="1">Blood</tissue>
    </source>
</reference>
<sequence>MTIRDGNRERPLPMVNNVHALESETTNAMSINITSEGQSVITSMIVPVWVSSVKNSSNEQLVYALLDTQSDTTFIDEDISNALQVESHPVKLKLTTLMGDNVIIRSKRVSDLRVRGLTTLGWSIVGCSTPSINESTGFSLRHRMATKEMPALTPMDILESDFKDVTSDDKIVSQEDIMFLDKLKVRIKKNAKGHYEMPLPFKQQPHLPDNRELQRTTVRLNHLNKNFCKHEKYKTDYITYKNDIIDRDTSAPHQDNKRIFCSELVQNFVPSG</sequence>
<dbReference type="PANTHER" id="PTHR47331">
    <property type="entry name" value="PHD-TYPE DOMAIN-CONTAINING PROTEIN"/>
    <property type="match status" value="1"/>
</dbReference>
<dbReference type="EMBL" id="JACTAM010000014">
    <property type="protein sequence ID" value="KAI2657327.1"/>
    <property type="molecule type" value="Genomic_DNA"/>
</dbReference>
<dbReference type="Proteomes" id="UP000830375">
    <property type="component" value="Unassembled WGS sequence"/>
</dbReference>
<name>A0ABQ8M559_LABRO</name>
<gene>
    <name evidence="1" type="ORF">H4Q32_030335</name>
</gene>
<protein>
    <submittedName>
        <fullName evidence="1">2,3,4,5-tetrahydropyridine-2,6-dicarboxylate N-acetyltransferase</fullName>
    </submittedName>
</protein>
<comment type="caution">
    <text evidence="1">The sequence shown here is derived from an EMBL/GenBank/DDBJ whole genome shotgun (WGS) entry which is preliminary data.</text>
</comment>
<dbReference type="PANTHER" id="PTHR47331:SF5">
    <property type="entry name" value="RIBONUCLEASE H"/>
    <property type="match status" value="1"/>
</dbReference>
<evidence type="ECO:0000313" key="1">
    <source>
        <dbReference type="EMBL" id="KAI2657327.1"/>
    </source>
</evidence>
<proteinExistence type="predicted"/>